<dbReference type="CDD" id="cd03012">
    <property type="entry name" value="TlpA_like_DipZ_like"/>
    <property type="match status" value="1"/>
</dbReference>
<reference evidence="3 4" key="1">
    <citation type="submission" date="2017-09" db="EMBL/GenBank/DDBJ databases">
        <authorList>
            <person name="Ehlers B."/>
            <person name="Leendertz F.H."/>
        </authorList>
    </citation>
    <scope>NUCLEOTIDE SEQUENCE [LARGE SCALE GENOMIC DNA]</scope>
    <source>
        <strain evidence="3 4">DSM 46844</strain>
    </source>
</reference>
<dbReference type="PROSITE" id="PS51352">
    <property type="entry name" value="THIOREDOXIN_2"/>
    <property type="match status" value="1"/>
</dbReference>
<dbReference type="InterPro" id="IPR041017">
    <property type="entry name" value="Thioredoxin_10"/>
</dbReference>
<dbReference type="GO" id="GO:0016491">
    <property type="term" value="F:oxidoreductase activity"/>
    <property type="evidence" value="ECO:0007669"/>
    <property type="project" value="InterPro"/>
</dbReference>
<dbReference type="Pfam" id="PF00578">
    <property type="entry name" value="AhpC-TSA"/>
    <property type="match status" value="1"/>
</dbReference>
<accession>A0A285EL42</accession>
<name>A0A285EL42_9ACTN</name>
<feature type="region of interest" description="Disordered" evidence="1">
    <location>
        <begin position="288"/>
        <end position="308"/>
    </location>
</feature>
<dbReference type="EMBL" id="OBDO01000012">
    <property type="protein sequence ID" value="SNX98786.1"/>
    <property type="molecule type" value="Genomic_DNA"/>
</dbReference>
<dbReference type="Pfam" id="PF17991">
    <property type="entry name" value="Thioredoxin_10"/>
    <property type="match status" value="1"/>
</dbReference>
<dbReference type="SUPFAM" id="SSF52833">
    <property type="entry name" value="Thioredoxin-like"/>
    <property type="match status" value="1"/>
</dbReference>
<feature type="domain" description="Thioredoxin" evidence="2">
    <location>
        <begin position="20"/>
        <end position="170"/>
    </location>
</feature>
<keyword evidence="4" id="KW-1185">Reference proteome</keyword>
<dbReference type="AlphaFoldDB" id="A0A285EL42"/>
<dbReference type="PANTHER" id="PTHR42852">
    <property type="entry name" value="THIOL:DISULFIDE INTERCHANGE PROTEIN DSBE"/>
    <property type="match status" value="1"/>
</dbReference>
<protein>
    <submittedName>
        <fullName evidence="3">AhpC/TSA family protein</fullName>
    </submittedName>
</protein>
<dbReference type="InterPro" id="IPR050553">
    <property type="entry name" value="Thioredoxin_ResA/DsbE_sf"/>
</dbReference>
<dbReference type="Proteomes" id="UP000219514">
    <property type="component" value="Unassembled WGS sequence"/>
</dbReference>
<evidence type="ECO:0000256" key="1">
    <source>
        <dbReference type="SAM" id="MobiDB-lite"/>
    </source>
</evidence>
<evidence type="ECO:0000259" key="2">
    <source>
        <dbReference type="PROSITE" id="PS51352"/>
    </source>
</evidence>
<evidence type="ECO:0000313" key="3">
    <source>
        <dbReference type="EMBL" id="SNX98786.1"/>
    </source>
</evidence>
<organism evidence="3 4">
    <name type="scientific">Geodermatophilus sabuli</name>
    <dbReference type="NCBI Taxonomy" id="1564158"/>
    <lineage>
        <taxon>Bacteria</taxon>
        <taxon>Bacillati</taxon>
        <taxon>Actinomycetota</taxon>
        <taxon>Actinomycetes</taxon>
        <taxon>Geodermatophilales</taxon>
        <taxon>Geodermatophilaceae</taxon>
        <taxon>Geodermatophilus</taxon>
    </lineage>
</organism>
<dbReference type="OrthoDB" id="9811352at2"/>
<dbReference type="Gene3D" id="2.60.120.260">
    <property type="entry name" value="Galactose-binding domain-like"/>
    <property type="match status" value="1"/>
</dbReference>
<dbReference type="InterPro" id="IPR036249">
    <property type="entry name" value="Thioredoxin-like_sf"/>
</dbReference>
<dbReference type="PANTHER" id="PTHR42852:SF13">
    <property type="entry name" value="PROTEIN DIPZ"/>
    <property type="match status" value="1"/>
</dbReference>
<dbReference type="Gene3D" id="3.40.30.10">
    <property type="entry name" value="Glutaredoxin"/>
    <property type="match status" value="1"/>
</dbReference>
<dbReference type="InterPro" id="IPR000866">
    <property type="entry name" value="AhpC/TSA"/>
</dbReference>
<dbReference type="GO" id="GO:0016209">
    <property type="term" value="F:antioxidant activity"/>
    <property type="evidence" value="ECO:0007669"/>
    <property type="project" value="InterPro"/>
</dbReference>
<sequence>MDTQPSLLAAIREAVRGPGWAPGRRPAGGRMPPLDGATGWLNSPPLTTEGLRGRVVAVDFWTYTCINWLRTVPYVRAWADAYRDAGLVVVGVHTPEFPFEHDVDNVRRAIEDRRITYPVALDADYGVWTAFTNMYWPALYVVDADGRIRYTHFGEGAYEESEQVIRQLLAEAGAGDGLPPPVTVDADGIEAAADWAALGSAETYLGAERTENLASPERATTGSPRRYTAPARLAPGSWALAGEWTVQPDAVRLDGPGGGIAYRFTARDLHLVMTPPSSGTPVRFGVRLDGAPPGADSGDDVDDDGAGTVREPRLYHLVRQNGPVAERTFEITFLDPGVQAYAVTFG</sequence>
<dbReference type="RefSeq" id="WP_097208702.1">
    <property type="nucleotide sequence ID" value="NZ_JACHXB010000008.1"/>
</dbReference>
<dbReference type="InterPro" id="IPR013766">
    <property type="entry name" value="Thioredoxin_domain"/>
</dbReference>
<gene>
    <name evidence="3" type="ORF">SAMN06893097_11281</name>
</gene>
<evidence type="ECO:0000313" key="4">
    <source>
        <dbReference type="Proteomes" id="UP000219514"/>
    </source>
</evidence>
<proteinExistence type="predicted"/>